<dbReference type="RefSeq" id="WP_231743862.1">
    <property type="nucleotide sequence ID" value="NZ_CP037423.1"/>
</dbReference>
<dbReference type="GO" id="GO:0016491">
    <property type="term" value="F:oxidoreductase activity"/>
    <property type="evidence" value="ECO:0007669"/>
    <property type="project" value="UniProtKB-KW"/>
</dbReference>
<dbReference type="PANTHER" id="PTHR43734">
    <property type="entry name" value="PHYTOENE DESATURASE"/>
    <property type="match status" value="1"/>
</dbReference>
<dbReference type="Pfam" id="PF01593">
    <property type="entry name" value="Amino_oxidase"/>
    <property type="match status" value="1"/>
</dbReference>
<feature type="domain" description="Amine oxidase" evidence="3">
    <location>
        <begin position="23"/>
        <end position="471"/>
    </location>
</feature>
<dbReference type="SUPFAM" id="SSF51905">
    <property type="entry name" value="FAD/NAD(P)-binding domain"/>
    <property type="match status" value="1"/>
</dbReference>
<dbReference type="InterPro" id="IPR002937">
    <property type="entry name" value="Amino_oxidase"/>
</dbReference>
<dbReference type="AlphaFoldDB" id="A0A518HZW3"/>
<keyword evidence="2" id="KW-0560">Oxidoreductase</keyword>
<dbReference type="Proteomes" id="UP000319004">
    <property type="component" value="Chromosome"/>
</dbReference>
<keyword evidence="5" id="KW-1185">Reference proteome</keyword>
<gene>
    <name evidence="4" type="ORF">Enr13x_63110</name>
</gene>
<evidence type="ECO:0000313" key="5">
    <source>
        <dbReference type="Proteomes" id="UP000319004"/>
    </source>
</evidence>
<dbReference type="EMBL" id="CP037423">
    <property type="protein sequence ID" value="QDV46402.1"/>
    <property type="molecule type" value="Genomic_DNA"/>
</dbReference>
<sequence length="477" mass="53642">MTDPNAEKNSIDHYDTIIIGAGMSGLAAGIRLAHYDQRVCILERHYTIGGLNSFYRMGGRDYDVGLHAMTNFAKRGTKKGPLAKLIRQLRFRWDDFKLAEQIGSSIRFPGVSLDFSNDIGLLENEIAERFPGQVDGFRSLCDSLLDYSDMDGADQRFMRSAREVMAEHISEPLLIEMLLCPLMWYGNARENDMDFGQFCIMFRACYLEGFGRPFKGVRVILKNLVRKFRGLGGELKLRSGVSKIHVDGGRAVGVVLDDGTELTATRILSSAGNVETMRMCDDITEVDVARAGKLSFIESISILDRMPQSFGFDRTIVFYNDSEAFHWKRPDDELCDPRTGVICSPNNYIYEDDEGDLPDGVLRITTLANHDRWCELPEAKYQAEKVRQYDSAVASSVRFMPDFRQYVVDTDVFTPKTIRRFTWHDNGAVYGAPTKQLDGTTHLPNVFLCGTDQGFVGIVGAIVSGISMANRHCLQPY</sequence>
<reference evidence="4 5" key="1">
    <citation type="submission" date="2019-03" db="EMBL/GenBank/DDBJ databases">
        <title>Deep-cultivation of Planctomycetes and their phenomic and genomic characterization uncovers novel biology.</title>
        <authorList>
            <person name="Wiegand S."/>
            <person name="Jogler M."/>
            <person name="Boedeker C."/>
            <person name="Pinto D."/>
            <person name="Vollmers J."/>
            <person name="Rivas-Marin E."/>
            <person name="Kohn T."/>
            <person name="Peeters S.H."/>
            <person name="Heuer A."/>
            <person name="Rast P."/>
            <person name="Oberbeckmann S."/>
            <person name="Bunk B."/>
            <person name="Jeske O."/>
            <person name="Meyerdierks A."/>
            <person name="Storesund J.E."/>
            <person name="Kallscheuer N."/>
            <person name="Luecker S."/>
            <person name="Lage O.M."/>
            <person name="Pohl T."/>
            <person name="Merkel B.J."/>
            <person name="Hornburger P."/>
            <person name="Mueller R.-W."/>
            <person name="Bruemmer F."/>
            <person name="Labrenz M."/>
            <person name="Spormann A.M."/>
            <person name="Op den Camp H."/>
            <person name="Overmann J."/>
            <person name="Amann R."/>
            <person name="Jetten M.S.M."/>
            <person name="Mascher T."/>
            <person name="Medema M.H."/>
            <person name="Devos D.P."/>
            <person name="Kaster A.-K."/>
            <person name="Ovreas L."/>
            <person name="Rohde M."/>
            <person name="Galperin M.Y."/>
            <person name="Jogler C."/>
        </authorList>
    </citation>
    <scope>NUCLEOTIDE SEQUENCE [LARGE SCALE GENOMIC DNA]</scope>
    <source>
        <strain evidence="4 5">Enr13</strain>
    </source>
</reference>
<dbReference type="InterPro" id="IPR036188">
    <property type="entry name" value="FAD/NAD-bd_sf"/>
</dbReference>
<accession>A0A518HZW3</accession>
<evidence type="ECO:0000259" key="3">
    <source>
        <dbReference type="Pfam" id="PF01593"/>
    </source>
</evidence>
<evidence type="ECO:0000313" key="4">
    <source>
        <dbReference type="EMBL" id="QDV46402.1"/>
    </source>
</evidence>
<name>A0A518HZW3_9BACT</name>
<protein>
    <recommendedName>
        <fullName evidence="3">Amine oxidase domain-containing protein</fullName>
    </recommendedName>
</protein>
<organism evidence="4 5">
    <name type="scientific">Stieleria neptunia</name>
    <dbReference type="NCBI Taxonomy" id="2527979"/>
    <lineage>
        <taxon>Bacteria</taxon>
        <taxon>Pseudomonadati</taxon>
        <taxon>Planctomycetota</taxon>
        <taxon>Planctomycetia</taxon>
        <taxon>Pirellulales</taxon>
        <taxon>Pirellulaceae</taxon>
        <taxon>Stieleria</taxon>
    </lineage>
</organism>
<evidence type="ECO:0000256" key="1">
    <source>
        <dbReference type="ARBA" id="ARBA00006046"/>
    </source>
</evidence>
<dbReference type="PANTHER" id="PTHR43734:SF7">
    <property type="entry name" value="4,4'-DIAPONEUROSPORENE OXYGENASE"/>
    <property type="match status" value="1"/>
</dbReference>
<dbReference type="Gene3D" id="3.50.50.60">
    <property type="entry name" value="FAD/NAD(P)-binding domain"/>
    <property type="match status" value="2"/>
</dbReference>
<dbReference type="KEGG" id="snep:Enr13x_63110"/>
<comment type="similarity">
    <text evidence="1">Belongs to the carotenoid/retinoid oxidoreductase family.</text>
</comment>
<evidence type="ECO:0000256" key="2">
    <source>
        <dbReference type="ARBA" id="ARBA00023002"/>
    </source>
</evidence>
<proteinExistence type="inferred from homology"/>